<dbReference type="PANTHER" id="PTHR30069:SF41">
    <property type="entry name" value="HEME_HEMOPEXIN UTILIZATION PROTEIN C"/>
    <property type="match status" value="1"/>
</dbReference>
<accession>A0A6N2T3T7</accession>
<reference evidence="14" key="1">
    <citation type="submission" date="2019-11" db="EMBL/GenBank/DDBJ databases">
        <authorList>
            <person name="Feng L."/>
        </authorList>
    </citation>
    <scope>NUCLEOTIDE SEQUENCE</scope>
    <source>
        <strain evidence="14">CUreolyticusLFYP111</strain>
    </source>
</reference>
<dbReference type="PROSITE" id="PS52016">
    <property type="entry name" value="TONB_DEPENDENT_REC_3"/>
    <property type="match status" value="1"/>
</dbReference>
<dbReference type="EMBL" id="CACRSK010000006">
    <property type="protein sequence ID" value="VYT00474.1"/>
    <property type="molecule type" value="Genomic_DNA"/>
</dbReference>
<evidence type="ECO:0000256" key="11">
    <source>
        <dbReference type="RuleBase" id="RU003357"/>
    </source>
</evidence>
<dbReference type="InterPro" id="IPR012910">
    <property type="entry name" value="Plug_dom"/>
</dbReference>
<comment type="subcellular location">
    <subcellularLocation>
        <location evidence="1 10">Cell outer membrane</location>
        <topology evidence="1 10">Multi-pass membrane protein</topology>
    </subcellularLocation>
</comment>
<evidence type="ECO:0000256" key="2">
    <source>
        <dbReference type="ARBA" id="ARBA00009810"/>
    </source>
</evidence>
<evidence type="ECO:0000256" key="4">
    <source>
        <dbReference type="ARBA" id="ARBA00022452"/>
    </source>
</evidence>
<dbReference type="GO" id="GO:0009279">
    <property type="term" value="C:cell outer membrane"/>
    <property type="evidence" value="ECO:0007669"/>
    <property type="project" value="UniProtKB-SubCell"/>
</dbReference>
<evidence type="ECO:0000256" key="8">
    <source>
        <dbReference type="ARBA" id="ARBA00023136"/>
    </source>
</evidence>
<keyword evidence="9 10" id="KW-0998">Cell outer membrane</keyword>
<evidence type="ECO:0000256" key="1">
    <source>
        <dbReference type="ARBA" id="ARBA00004571"/>
    </source>
</evidence>
<evidence type="ECO:0000256" key="5">
    <source>
        <dbReference type="ARBA" id="ARBA00022692"/>
    </source>
</evidence>
<gene>
    <name evidence="14" type="ORF">CULFYP111_01197</name>
</gene>
<keyword evidence="4 10" id="KW-1134">Transmembrane beta strand</keyword>
<name>A0A6N2T3T7_9BACT</name>
<evidence type="ECO:0000256" key="9">
    <source>
        <dbReference type="ARBA" id="ARBA00023237"/>
    </source>
</evidence>
<evidence type="ECO:0000256" key="6">
    <source>
        <dbReference type="ARBA" id="ARBA00022729"/>
    </source>
</evidence>
<keyword evidence="5 10" id="KW-0812">Transmembrane</keyword>
<dbReference type="PROSITE" id="PS01156">
    <property type="entry name" value="TONB_DEPENDENT_REC_2"/>
    <property type="match status" value="1"/>
</dbReference>
<keyword evidence="3 10" id="KW-0813">Transport</keyword>
<sequence length="909" mass="103279">MFKKYLIFSIPLTFSLVYCLENEADISFDDITITGQQQIYHGKSELKTYTKAGSYSYLDQAYIQRFRGSSVGDFLSGIPGVFVTNKRNSGAITVNIRGLQNENRVPVIIDGAFRSTPSWQGYAGSSTRTYLDPDLLSNVEIQKGVSFGADGVGATGGVIRMRTIGWEDIIPDDKDWGFRIAGGMMSNTNKKPPLYTRGGYRTKWVDKCKDEDDDECKAFLKDHPQTYDTPARYQNGNLFQNLGKSWNGSLAFAKKWENADMVLGYARKYQGNYFAGKHGSTPKIIGTQSSQRFINGKPNPNFNEFLPTEIEDLSKYEKYYSPRLKKYVIYPQSYDIISKKLVFDKNNYTYYRAGEEVLNTFQENKSYLAKLNLYNDFHTFNFAYSRYESNFGELMPSQTSIRSDGALQGEGGEVIVDSFSTGYRYNPQNPYVDLKLNTFYTKNDTSLFMPFIEDLVDLDENSMHSKSDSRYASFLISKQLGFSLQNTSIIELINQPLMLNYGVSYFYERFTPPNNTTDRLIKKNYPNINSPFELAKKVAKKLNIDPNDIVLQNNSAVGKLYERDARRDEISAFLWVKYPVLEWLEADFGLRYINATIKDNNPLEQCINGTCYVRKNGVLVYSPTKIYTPDIKTNAISPALMLTFKPNDNANLYIKYAKAVRNPSLFQATKGFGQQNQGEKITTLKPEEHFDFEVGGNFLLENLGDFDNVLGFKLAFYNNYTKNYLTRSNIIGSSFQQTTNIESALFRGLESSLYFDNGGFYSNLGVNQILQTKFCQKDENLQPGEQKCYKGGIGGSNLSNAVPPKTTLYANVGTRLFKKQLDIGARYSYTSKRFVSIWQPTDTPIGETNSAEWDSYSIVDIYANYNPKENLTISAGVDNLANKYYLDANNMGLTPAPGRTFHLSFEYKF</sequence>
<dbReference type="InterPro" id="IPR036942">
    <property type="entry name" value="Beta-barrel_TonB_sf"/>
</dbReference>
<dbReference type="InterPro" id="IPR037066">
    <property type="entry name" value="Plug_dom_sf"/>
</dbReference>
<dbReference type="InterPro" id="IPR039426">
    <property type="entry name" value="TonB-dep_rcpt-like"/>
</dbReference>
<dbReference type="InterPro" id="IPR010917">
    <property type="entry name" value="TonB_rcpt_CS"/>
</dbReference>
<dbReference type="RefSeq" id="WP_156847514.1">
    <property type="nucleotide sequence ID" value="NZ_CACRSK010000006.1"/>
</dbReference>
<dbReference type="Pfam" id="PF00593">
    <property type="entry name" value="TonB_dep_Rec_b-barrel"/>
    <property type="match status" value="1"/>
</dbReference>
<feature type="domain" description="TonB-dependent receptor plug" evidence="13">
    <location>
        <begin position="52"/>
        <end position="158"/>
    </location>
</feature>
<evidence type="ECO:0000259" key="12">
    <source>
        <dbReference type="Pfam" id="PF00593"/>
    </source>
</evidence>
<keyword evidence="8 10" id="KW-0472">Membrane</keyword>
<comment type="similarity">
    <text evidence="2 10 11">Belongs to the TonB-dependent receptor family.</text>
</comment>
<evidence type="ECO:0000259" key="13">
    <source>
        <dbReference type="Pfam" id="PF07715"/>
    </source>
</evidence>
<dbReference type="Gene3D" id="2.170.130.10">
    <property type="entry name" value="TonB-dependent receptor, plug domain"/>
    <property type="match status" value="1"/>
</dbReference>
<keyword evidence="14" id="KW-0675">Receptor</keyword>
<evidence type="ECO:0000313" key="14">
    <source>
        <dbReference type="EMBL" id="VYT00474.1"/>
    </source>
</evidence>
<keyword evidence="6" id="KW-0732">Signal</keyword>
<dbReference type="PANTHER" id="PTHR30069">
    <property type="entry name" value="TONB-DEPENDENT OUTER MEMBRANE RECEPTOR"/>
    <property type="match status" value="1"/>
</dbReference>
<dbReference type="InterPro" id="IPR000531">
    <property type="entry name" value="Beta-barrel_TonB"/>
</dbReference>
<feature type="domain" description="TonB-dependent receptor-like beta-barrel" evidence="12">
    <location>
        <begin position="371"/>
        <end position="880"/>
    </location>
</feature>
<dbReference type="AlphaFoldDB" id="A0A6N2T3T7"/>
<evidence type="ECO:0000256" key="10">
    <source>
        <dbReference type="PROSITE-ProRule" id="PRU01360"/>
    </source>
</evidence>
<dbReference type="GO" id="GO:0015344">
    <property type="term" value="F:siderophore uptake transmembrane transporter activity"/>
    <property type="evidence" value="ECO:0007669"/>
    <property type="project" value="TreeGrafter"/>
</dbReference>
<dbReference type="GO" id="GO:0044718">
    <property type="term" value="P:siderophore transmembrane transport"/>
    <property type="evidence" value="ECO:0007669"/>
    <property type="project" value="TreeGrafter"/>
</dbReference>
<proteinExistence type="inferred from homology"/>
<dbReference type="Gene3D" id="2.40.170.20">
    <property type="entry name" value="TonB-dependent receptor, beta-barrel domain"/>
    <property type="match status" value="1"/>
</dbReference>
<dbReference type="Pfam" id="PF07715">
    <property type="entry name" value="Plug"/>
    <property type="match status" value="1"/>
</dbReference>
<organism evidence="14">
    <name type="scientific">Campylobacter ureolyticus</name>
    <dbReference type="NCBI Taxonomy" id="827"/>
    <lineage>
        <taxon>Bacteria</taxon>
        <taxon>Pseudomonadati</taxon>
        <taxon>Campylobacterota</taxon>
        <taxon>Epsilonproteobacteria</taxon>
        <taxon>Campylobacterales</taxon>
        <taxon>Campylobacteraceae</taxon>
        <taxon>Campylobacter</taxon>
    </lineage>
</organism>
<dbReference type="SUPFAM" id="SSF56935">
    <property type="entry name" value="Porins"/>
    <property type="match status" value="1"/>
</dbReference>
<evidence type="ECO:0000256" key="7">
    <source>
        <dbReference type="ARBA" id="ARBA00023077"/>
    </source>
</evidence>
<protein>
    <submittedName>
        <fullName evidence="14">Putative TonB-dependent receptor</fullName>
    </submittedName>
</protein>
<keyword evidence="7 11" id="KW-0798">TonB box</keyword>
<evidence type="ECO:0000256" key="3">
    <source>
        <dbReference type="ARBA" id="ARBA00022448"/>
    </source>
</evidence>